<dbReference type="GO" id="GO:0004519">
    <property type="term" value="F:endonuclease activity"/>
    <property type="evidence" value="ECO:0007669"/>
    <property type="project" value="UniProtKB-KW"/>
</dbReference>
<keyword evidence="2" id="KW-0540">Nuclease</keyword>
<dbReference type="EMBL" id="KU946962">
    <property type="protein sequence ID" value="ANU80091.1"/>
    <property type="molecule type" value="Genomic_DNA"/>
</dbReference>
<keyword evidence="2" id="KW-0255">Endonuclease</keyword>
<dbReference type="Gene3D" id="3.90.75.20">
    <property type="match status" value="1"/>
</dbReference>
<dbReference type="KEGG" id="vg:54982622"/>
<evidence type="ECO:0000259" key="1">
    <source>
        <dbReference type="Pfam" id="PF13392"/>
    </source>
</evidence>
<name>A0A2D0VK01_9CAUD</name>
<evidence type="ECO:0000313" key="2">
    <source>
        <dbReference type="EMBL" id="ANU80091.1"/>
    </source>
</evidence>
<dbReference type="GeneID" id="54982622"/>
<feature type="domain" description="HNH nuclease" evidence="1">
    <location>
        <begin position="70"/>
        <end position="99"/>
    </location>
</feature>
<dbReference type="SUPFAM" id="SSF54060">
    <property type="entry name" value="His-Me finger endonucleases"/>
    <property type="match status" value="1"/>
</dbReference>
<dbReference type="Pfam" id="PF13392">
    <property type="entry name" value="HNH_3"/>
    <property type="match status" value="1"/>
</dbReference>
<sequence length="137" mass="15818">MRGDLARRAELAGYTIHKDGSITGKRGNILKPWLQTSGYYVVNIVFIKGQRTTTLVHRLIASKYCECNDIDANEVNHKDGDKLNNDSSNLEWITHRQNVNHRFGFENYKELTADDARIKNNIRCSIRNKLKRKSKVN</sequence>
<evidence type="ECO:0000313" key="3">
    <source>
        <dbReference type="Proteomes" id="UP000231485"/>
    </source>
</evidence>
<dbReference type="InterPro" id="IPR003615">
    <property type="entry name" value="HNH_nuc"/>
</dbReference>
<organism evidence="2 3">
    <name type="scientific">Proteus phage PM 116</name>
    <dbReference type="NCBI Taxonomy" id="1837877"/>
    <lineage>
        <taxon>Viruses</taxon>
        <taxon>Duplodnaviria</taxon>
        <taxon>Heunggongvirae</taxon>
        <taxon>Uroviricota</taxon>
        <taxon>Caudoviricetes</taxon>
        <taxon>Autographivirales</taxon>
        <taxon>Autosignataviridae</taxon>
        <taxon>Molineuxvirinae</taxon>
        <taxon>Acadevirus</taxon>
        <taxon>Acadevirus PM116</taxon>
    </lineage>
</organism>
<keyword evidence="2" id="KW-0378">Hydrolase</keyword>
<reference evidence="3" key="1">
    <citation type="submission" date="2016-03" db="EMBL/GenBank/DDBJ databases">
        <authorList>
            <person name="Ploux O."/>
        </authorList>
    </citation>
    <scope>NUCLEOTIDE SEQUENCE [LARGE SCALE GENOMIC DNA]</scope>
</reference>
<keyword evidence="3" id="KW-1185">Reference proteome</keyword>
<dbReference type="Proteomes" id="UP000231485">
    <property type="component" value="Genome"/>
</dbReference>
<protein>
    <submittedName>
        <fullName evidence="2">HNH endonuclease</fullName>
    </submittedName>
</protein>
<dbReference type="SMR" id="A0A2D0VK01"/>
<accession>A0A2D0VK01</accession>
<dbReference type="InterPro" id="IPR044925">
    <property type="entry name" value="His-Me_finger_sf"/>
</dbReference>
<proteinExistence type="predicted"/>
<dbReference type="RefSeq" id="YP_009792417.1">
    <property type="nucleotide sequence ID" value="NC_047858.1"/>
</dbReference>